<gene>
    <name evidence="1" type="ORF">SMN809_LOCUS40964</name>
</gene>
<name>A0A8S2ZM07_9BILA</name>
<accession>A0A8S2ZM07</accession>
<reference evidence="1" key="1">
    <citation type="submission" date="2021-02" db="EMBL/GenBank/DDBJ databases">
        <authorList>
            <person name="Nowell W R."/>
        </authorList>
    </citation>
    <scope>NUCLEOTIDE SEQUENCE</scope>
</reference>
<evidence type="ECO:0000313" key="2">
    <source>
        <dbReference type="Proteomes" id="UP000676336"/>
    </source>
</evidence>
<evidence type="ECO:0000313" key="1">
    <source>
        <dbReference type="EMBL" id="CAF4647722.1"/>
    </source>
</evidence>
<dbReference type="AlphaFoldDB" id="A0A8S2ZM07"/>
<dbReference type="Proteomes" id="UP000676336">
    <property type="component" value="Unassembled WGS sequence"/>
</dbReference>
<feature type="non-terminal residue" evidence="1">
    <location>
        <position position="1"/>
    </location>
</feature>
<sequence length="57" mass="6606">KLPDLISEVDRYTEHAMEKLTNDIIKARERIHVILNKLSVGDITNNSKYAILFTSNY</sequence>
<comment type="caution">
    <text evidence="1">The sequence shown here is derived from an EMBL/GenBank/DDBJ whole genome shotgun (WGS) entry which is preliminary data.</text>
</comment>
<organism evidence="1 2">
    <name type="scientific">Rotaria magnacalcarata</name>
    <dbReference type="NCBI Taxonomy" id="392030"/>
    <lineage>
        <taxon>Eukaryota</taxon>
        <taxon>Metazoa</taxon>
        <taxon>Spiralia</taxon>
        <taxon>Gnathifera</taxon>
        <taxon>Rotifera</taxon>
        <taxon>Eurotatoria</taxon>
        <taxon>Bdelloidea</taxon>
        <taxon>Philodinida</taxon>
        <taxon>Philodinidae</taxon>
        <taxon>Rotaria</taxon>
    </lineage>
</organism>
<protein>
    <submittedName>
        <fullName evidence="1">Uncharacterized protein</fullName>
    </submittedName>
</protein>
<proteinExistence type="predicted"/>
<dbReference type="EMBL" id="CAJOBI010114319">
    <property type="protein sequence ID" value="CAF4647722.1"/>
    <property type="molecule type" value="Genomic_DNA"/>
</dbReference>